<accession>A0A0D0BFL9</accession>
<evidence type="ECO:0000256" key="2">
    <source>
        <dbReference type="SAM" id="SignalP"/>
    </source>
</evidence>
<keyword evidence="2" id="KW-0732">Signal</keyword>
<feature type="signal peptide" evidence="2">
    <location>
        <begin position="1"/>
        <end position="18"/>
    </location>
</feature>
<proteinExistence type="predicted"/>
<dbReference type="EMBL" id="KN835137">
    <property type="protein sequence ID" value="KIK48484.1"/>
    <property type="molecule type" value="Genomic_DNA"/>
</dbReference>
<evidence type="ECO:0000313" key="4">
    <source>
        <dbReference type="Proteomes" id="UP000054485"/>
    </source>
</evidence>
<evidence type="ECO:0000313" key="3">
    <source>
        <dbReference type="EMBL" id="KIK48484.1"/>
    </source>
</evidence>
<organism evidence="3 4">
    <name type="scientific">Suillus luteus UH-Slu-Lm8-n1</name>
    <dbReference type="NCBI Taxonomy" id="930992"/>
    <lineage>
        <taxon>Eukaryota</taxon>
        <taxon>Fungi</taxon>
        <taxon>Dikarya</taxon>
        <taxon>Basidiomycota</taxon>
        <taxon>Agaricomycotina</taxon>
        <taxon>Agaricomycetes</taxon>
        <taxon>Agaricomycetidae</taxon>
        <taxon>Boletales</taxon>
        <taxon>Suillineae</taxon>
        <taxon>Suillaceae</taxon>
        <taxon>Suillus</taxon>
    </lineage>
</organism>
<dbReference type="HOGENOM" id="CLU_1817089_0_0_1"/>
<reference evidence="4" key="2">
    <citation type="submission" date="2015-01" db="EMBL/GenBank/DDBJ databases">
        <title>Evolutionary Origins and Diversification of the Mycorrhizal Mutualists.</title>
        <authorList>
            <consortium name="DOE Joint Genome Institute"/>
            <consortium name="Mycorrhizal Genomics Consortium"/>
            <person name="Kohler A."/>
            <person name="Kuo A."/>
            <person name="Nagy L.G."/>
            <person name="Floudas D."/>
            <person name="Copeland A."/>
            <person name="Barry K.W."/>
            <person name="Cichocki N."/>
            <person name="Veneault-Fourrey C."/>
            <person name="LaButti K."/>
            <person name="Lindquist E.A."/>
            <person name="Lipzen A."/>
            <person name="Lundell T."/>
            <person name="Morin E."/>
            <person name="Murat C."/>
            <person name="Riley R."/>
            <person name="Ohm R."/>
            <person name="Sun H."/>
            <person name="Tunlid A."/>
            <person name="Henrissat B."/>
            <person name="Grigoriev I.V."/>
            <person name="Hibbett D.S."/>
            <person name="Martin F."/>
        </authorList>
    </citation>
    <scope>NUCLEOTIDE SEQUENCE [LARGE SCALE GENOMIC DNA]</scope>
    <source>
        <strain evidence="4">UH-Slu-Lm8-n1</strain>
    </source>
</reference>
<dbReference type="InParanoid" id="A0A0D0BFL9"/>
<reference evidence="3 4" key="1">
    <citation type="submission" date="2014-04" db="EMBL/GenBank/DDBJ databases">
        <authorList>
            <consortium name="DOE Joint Genome Institute"/>
            <person name="Kuo A."/>
            <person name="Ruytinx J."/>
            <person name="Rineau F."/>
            <person name="Colpaert J."/>
            <person name="Kohler A."/>
            <person name="Nagy L.G."/>
            <person name="Floudas D."/>
            <person name="Copeland A."/>
            <person name="Barry K.W."/>
            <person name="Cichocki N."/>
            <person name="Veneault-Fourrey C."/>
            <person name="LaButti K."/>
            <person name="Lindquist E.A."/>
            <person name="Lipzen A."/>
            <person name="Lundell T."/>
            <person name="Morin E."/>
            <person name="Murat C."/>
            <person name="Sun H."/>
            <person name="Tunlid A."/>
            <person name="Henrissat B."/>
            <person name="Grigoriev I.V."/>
            <person name="Hibbett D.S."/>
            <person name="Martin F."/>
            <person name="Nordberg H.P."/>
            <person name="Cantor M.N."/>
            <person name="Hua S.X."/>
        </authorList>
    </citation>
    <scope>NUCLEOTIDE SEQUENCE [LARGE SCALE GENOMIC DNA]</scope>
    <source>
        <strain evidence="3 4">UH-Slu-Lm8-n1</strain>
    </source>
</reference>
<sequence>MHFAVLVALAVVASSVLGSAVPAPNFHPQVTSKRDDDDIITKPVILLVQHVNARSSDRVLDFATTKRDDDSIIQNKRSQPLPAGGVQGTGNNNNQGIASDTGRRSGITTGTNNNKDEVIEGASSGNAKRQAPESHETSTTIY</sequence>
<dbReference type="Proteomes" id="UP000054485">
    <property type="component" value="Unassembled WGS sequence"/>
</dbReference>
<name>A0A0D0BFL9_9AGAM</name>
<dbReference type="OrthoDB" id="2702840at2759"/>
<keyword evidence="4" id="KW-1185">Reference proteome</keyword>
<evidence type="ECO:0000256" key="1">
    <source>
        <dbReference type="SAM" id="MobiDB-lite"/>
    </source>
</evidence>
<dbReference type="AlphaFoldDB" id="A0A0D0BFL9"/>
<gene>
    <name evidence="3" type="ORF">CY34DRAFT_8100</name>
</gene>
<protein>
    <submittedName>
        <fullName evidence="3">Uncharacterized protein</fullName>
    </submittedName>
</protein>
<feature type="chain" id="PRO_5002208064" evidence="2">
    <location>
        <begin position="19"/>
        <end position="142"/>
    </location>
</feature>
<feature type="region of interest" description="Disordered" evidence="1">
    <location>
        <begin position="64"/>
        <end position="142"/>
    </location>
</feature>